<evidence type="ECO:0000313" key="1">
    <source>
        <dbReference type="EMBL" id="TQD95967.1"/>
    </source>
</evidence>
<accession>A0A540MB50</accession>
<reference evidence="1 2" key="1">
    <citation type="journal article" date="2019" name="G3 (Bethesda)">
        <title>Sequencing of a Wild Apple (Malus baccata) Genome Unravels the Differences Between Cultivated and Wild Apple Species Regarding Disease Resistance and Cold Tolerance.</title>
        <authorList>
            <person name="Chen X."/>
        </authorList>
    </citation>
    <scope>NUCLEOTIDE SEQUENCE [LARGE SCALE GENOMIC DNA]</scope>
    <source>
        <strain evidence="2">cv. Shandingzi</strain>
        <tissue evidence="1">Leaves</tissue>
    </source>
</reference>
<gene>
    <name evidence="1" type="ORF">C1H46_018454</name>
</gene>
<comment type="caution">
    <text evidence="1">The sequence shown here is derived from an EMBL/GenBank/DDBJ whole genome shotgun (WGS) entry which is preliminary data.</text>
</comment>
<keyword evidence="2" id="KW-1185">Reference proteome</keyword>
<evidence type="ECO:0000313" key="2">
    <source>
        <dbReference type="Proteomes" id="UP000315295"/>
    </source>
</evidence>
<organism evidence="1 2">
    <name type="scientific">Malus baccata</name>
    <name type="common">Siberian crab apple</name>
    <name type="synonym">Pyrus baccata</name>
    <dbReference type="NCBI Taxonomy" id="106549"/>
    <lineage>
        <taxon>Eukaryota</taxon>
        <taxon>Viridiplantae</taxon>
        <taxon>Streptophyta</taxon>
        <taxon>Embryophyta</taxon>
        <taxon>Tracheophyta</taxon>
        <taxon>Spermatophyta</taxon>
        <taxon>Magnoliopsida</taxon>
        <taxon>eudicotyledons</taxon>
        <taxon>Gunneridae</taxon>
        <taxon>Pentapetalae</taxon>
        <taxon>rosids</taxon>
        <taxon>fabids</taxon>
        <taxon>Rosales</taxon>
        <taxon>Rosaceae</taxon>
        <taxon>Amygdaloideae</taxon>
        <taxon>Maleae</taxon>
        <taxon>Malus</taxon>
    </lineage>
</organism>
<dbReference type="EMBL" id="VIEB01000302">
    <property type="protein sequence ID" value="TQD95967.1"/>
    <property type="molecule type" value="Genomic_DNA"/>
</dbReference>
<name>A0A540MB50_MALBA</name>
<proteinExistence type="predicted"/>
<protein>
    <submittedName>
        <fullName evidence="1">Uncharacterized protein</fullName>
    </submittedName>
</protein>
<sequence>MSYGINTSMTQMKRPLGPLCLTSLVVERWEALEEPLVEHFFETRGGRVGAYQEYD</sequence>
<dbReference type="AlphaFoldDB" id="A0A540MB50"/>
<dbReference type="Proteomes" id="UP000315295">
    <property type="component" value="Unassembled WGS sequence"/>
</dbReference>